<dbReference type="EMBL" id="JAPFFF010000004">
    <property type="protein sequence ID" value="KAK8891824.1"/>
    <property type="molecule type" value="Genomic_DNA"/>
</dbReference>
<dbReference type="InterPro" id="IPR000073">
    <property type="entry name" value="AB_hydrolase_1"/>
</dbReference>
<evidence type="ECO:0000313" key="2">
    <source>
        <dbReference type="EMBL" id="KAK8891824.1"/>
    </source>
</evidence>
<dbReference type="Proteomes" id="UP001470230">
    <property type="component" value="Unassembled WGS sequence"/>
</dbReference>
<feature type="domain" description="AB hydrolase-1" evidence="1">
    <location>
        <begin position="31"/>
        <end position="272"/>
    </location>
</feature>
<name>A0ABR2KL31_9EUKA</name>
<organism evidence="2 3">
    <name type="scientific">Tritrichomonas musculus</name>
    <dbReference type="NCBI Taxonomy" id="1915356"/>
    <lineage>
        <taxon>Eukaryota</taxon>
        <taxon>Metamonada</taxon>
        <taxon>Parabasalia</taxon>
        <taxon>Tritrichomonadida</taxon>
        <taxon>Tritrichomonadidae</taxon>
        <taxon>Tritrichomonas</taxon>
    </lineage>
</organism>
<dbReference type="Gene3D" id="3.40.50.1820">
    <property type="entry name" value="alpha/beta hydrolase"/>
    <property type="match status" value="1"/>
</dbReference>
<reference evidence="2 3" key="1">
    <citation type="submission" date="2024-04" db="EMBL/GenBank/DDBJ databases">
        <title>Tritrichomonas musculus Genome.</title>
        <authorList>
            <person name="Alves-Ferreira E."/>
            <person name="Grigg M."/>
            <person name="Lorenzi H."/>
            <person name="Galac M."/>
        </authorList>
    </citation>
    <scope>NUCLEOTIDE SEQUENCE [LARGE SCALE GENOMIC DNA]</scope>
    <source>
        <strain evidence="2 3">EAF2021</strain>
    </source>
</reference>
<dbReference type="PANTHER" id="PTHR43433:SF5">
    <property type="entry name" value="AB HYDROLASE-1 DOMAIN-CONTAINING PROTEIN"/>
    <property type="match status" value="1"/>
</dbReference>
<protein>
    <recommendedName>
        <fullName evidence="1">AB hydrolase-1 domain-containing protein</fullName>
    </recommendedName>
</protein>
<gene>
    <name evidence="2" type="ORF">M9Y10_029046</name>
</gene>
<evidence type="ECO:0000313" key="3">
    <source>
        <dbReference type="Proteomes" id="UP001470230"/>
    </source>
</evidence>
<dbReference type="InterPro" id="IPR029058">
    <property type="entry name" value="AB_hydrolase_fold"/>
</dbReference>
<accession>A0ABR2KL31</accession>
<keyword evidence="3" id="KW-1185">Reference proteome</keyword>
<comment type="caution">
    <text evidence="2">The sequence shown here is derived from an EMBL/GenBank/DDBJ whole genome shotgun (WGS) entry which is preliminary data.</text>
</comment>
<evidence type="ECO:0000259" key="1">
    <source>
        <dbReference type="Pfam" id="PF00561"/>
    </source>
</evidence>
<dbReference type="SUPFAM" id="SSF53474">
    <property type="entry name" value="alpha/beta-Hydrolases"/>
    <property type="match status" value="1"/>
</dbReference>
<dbReference type="InterPro" id="IPR050471">
    <property type="entry name" value="AB_hydrolase"/>
</dbReference>
<proteinExistence type="predicted"/>
<dbReference type="PANTHER" id="PTHR43433">
    <property type="entry name" value="HYDROLASE, ALPHA/BETA FOLD FAMILY PROTEIN"/>
    <property type="match status" value="1"/>
</dbReference>
<dbReference type="Pfam" id="PF00561">
    <property type="entry name" value="Abhydrolase_1"/>
    <property type="match status" value="1"/>
</dbReference>
<sequence length="287" mass="31937">MSEEPAKYESKIIETRRGKIHYLEWTSENSPIIIVLPGFTIPALAYTAIGDDFQDYGFSVIIVDYWGRGETGAPTDGKYSLSSQISLVLTLINQLRITKCNIVGISYGAAVAAGLVSLVTEKIDKMAFISPLQFTTEMPTHLQKFVLGAPYIGPMILSWTAPTMVPQLVKYHFQNPDEVPESVERITKICIDQFKSGNLHPYAISKSIAAFEESDIEHSFAGLSAVNKKMIVLIGAEDKLVSASECQSWWTRWIQNASILNCDDLGHLMYFEQESRVAKSIAKFILS</sequence>